<keyword evidence="3" id="KW-1185">Reference proteome</keyword>
<evidence type="ECO:0000313" key="2">
    <source>
        <dbReference type="EMBL" id="KAB7498295.1"/>
    </source>
</evidence>
<feature type="signal peptide" evidence="1">
    <location>
        <begin position="1"/>
        <end position="18"/>
    </location>
</feature>
<feature type="chain" id="PRO_5024423643" evidence="1">
    <location>
        <begin position="19"/>
        <end position="408"/>
    </location>
</feature>
<accession>A0A5N5SWK4</accession>
<proteinExistence type="predicted"/>
<comment type="caution">
    <text evidence="2">The sequence shown here is derived from an EMBL/GenBank/DDBJ whole genome shotgun (WGS) entry which is preliminary data.</text>
</comment>
<name>A0A5N5SWK4_9CRUS</name>
<evidence type="ECO:0000256" key="1">
    <source>
        <dbReference type="SAM" id="SignalP"/>
    </source>
</evidence>
<dbReference type="AlphaFoldDB" id="A0A5N5SWK4"/>
<dbReference type="EMBL" id="SEYY01019392">
    <property type="protein sequence ID" value="KAB7498295.1"/>
    <property type="molecule type" value="Genomic_DNA"/>
</dbReference>
<reference evidence="2 3" key="1">
    <citation type="journal article" date="2019" name="PLoS Biol.">
        <title>Sex chromosomes control vertical transmission of feminizing Wolbachia symbionts in an isopod.</title>
        <authorList>
            <person name="Becking T."/>
            <person name="Chebbi M.A."/>
            <person name="Giraud I."/>
            <person name="Moumen B."/>
            <person name="Laverre T."/>
            <person name="Caubet Y."/>
            <person name="Peccoud J."/>
            <person name="Gilbert C."/>
            <person name="Cordaux R."/>
        </authorList>
    </citation>
    <scope>NUCLEOTIDE SEQUENCE [LARGE SCALE GENOMIC DNA]</scope>
    <source>
        <strain evidence="2">ANa2</strain>
        <tissue evidence="2">Whole body excluding digestive tract and cuticle</tissue>
    </source>
</reference>
<organism evidence="2 3">
    <name type="scientific">Armadillidium nasatum</name>
    <dbReference type="NCBI Taxonomy" id="96803"/>
    <lineage>
        <taxon>Eukaryota</taxon>
        <taxon>Metazoa</taxon>
        <taxon>Ecdysozoa</taxon>
        <taxon>Arthropoda</taxon>
        <taxon>Crustacea</taxon>
        <taxon>Multicrustacea</taxon>
        <taxon>Malacostraca</taxon>
        <taxon>Eumalacostraca</taxon>
        <taxon>Peracarida</taxon>
        <taxon>Isopoda</taxon>
        <taxon>Oniscidea</taxon>
        <taxon>Crinocheta</taxon>
        <taxon>Armadillidiidae</taxon>
        <taxon>Armadillidium</taxon>
    </lineage>
</organism>
<keyword evidence="1" id="KW-0732">Signal</keyword>
<sequence>MRFTILLCGIFFLGISQAQFIRRKSGRQLSNQRNLRINVPGGYLPPTPDTTMCIPTTSYVTKTSVQATVITSYTEGPSGSVLTSTALVTSVNPTTVYQTDVSTRYSSYTQYFTSTQYQVSTSTFYQTIGGITVTRTVSSTIFVPSRIVSTAYTTFQSSTFVTRTSTEREVTTVVQSYTSTRVQQSVGTSTVSIPGRDQTITSTLVSSVVSTVQTQPPDQTFYETRSIESTVYDTTTIQPRPSSVTLTQTSTYFDQSTRTTTYRDVVTSARDIFSTISSVSTVRDTQYQTITSTSQIRDTSQVVITSTRVSTRYEPTTVHTTNVVTRTQADQPVYTTFTRENLVTETGTGGYNTVTSTSYFTQIVERTSTVTTGSGQRTVVVTKTIQGDCKPTGYQYNEPSVPFSFPNH</sequence>
<protein>
    <submittedName>
        <fullName evidence="2">Uncharacterized protein</fullName>
    </submittedName>
</protein>
<evidence type="ECO:0000313" key="3">
    <source>
        <dbReference type="Proteomes" id="UP000326759"/>
    </source>
</evidence>
<gene>
    <name evidence="2" type="ORF">Anas_10313</name>
</gene>
<dbReference type="Proteomes" id="UP000326759">
    <property type="component" value="Unassembled WGS sequence"/>
</dbReference>